<comment type="subcellular location">
    <subcellularLocation>
        <location evidence="1">Cell membrane</location>
        <topology evidence="1">Multi-pass membrane protein</topology>
    </subcellularLocation>
</comment>
<dbReference type="InterPro" id="IPR007227">
    <property type="entry name" value="Cell_shape_determining_MreD"/>
</dbReference>
<reference evidence="9" key="2">
    <citation type="submission" date="2020-09" db="EMBL/GenBank/DDBJ databases">
        <authorList>
            <person name="Sun Q."/>
            <person name="Ohkuma M."/>
        </authorList>
    </citation>
    <scope>NUCLEOTIDE SEQUENCE</scope>
    <source>
        <strain evidence="9">JCM 15325</strain>
    </source>
</reference>
<dbReference type="Proteomes" id="UP000654670">
    <property type="component" value="Unassembled WGS sequence"/>
</dbReference>
<proteinExistence type="inferred from homology"/>
<dbReference type="Pfam" id="PF04093">
    <property type="entry name" value="MreD"/>
    <property type="match status" value="1"/>
</dbReference>
<feature type="transmembrane region" description="Helical" evidence="8">
    <location>
        <begin position="101"/>
        <end position="128"/>
    </location>
</feature>
<reference evidence="9" key="1">
    <citation type="journal article" date="2014" name="Int. J. Syst. Evol. Microbiol.">
        <title>Complete genome sequence of Corynebacterium casei LMG S-19264T (=DSM 44701T), isolated from a smear-ripened cheese.</title>
        <authorList>
            <consortium name="US DOE Joint Genome Institute (JGI-PGF)"/>
            <person name="Walter F."/>
            <person name="Albersmeier A."/>
            <person name="Kalinowski J."/>
            <person name="Ruckert C."/>
        </authorList>
    </citation>
    <scope>NUCLEOTIDE SEQUENCE</scope>
    <source>
        <strain evidence="9">JCM 15325</strain>
    </source>
</reference>
<evidence type="ECO:0000256" key="6">
    <source>
        <dbReference type="ARBA" id="ARBA00022989"/>
    </source>
</evidence>
<keyword evidence="4 8" id="KW-0812">Transmembrane</keyword>
<evidence type="ECO:0000256" key="8">
    <source>
        <dbReference type="SAM" id="Phobius"/>
    </source>
</evidence>
<evidence type="ECO:0000313" key="10">
    <source>
        <dbReference type="Proteomes" id="UP000654670"/>
    </source>
</evidence>
<evidence type="ECO:0000256" key="3">
    <source>
        <dbReference type="ARBA" id="ARBA00022475"/>
    </source>
</evidence>
<dbReference type="EMBL" id="BMOK01000001">
    <property type="protein sequence ID" value="GGL41249.1"/>
    <property type="molecule type" value="Genomic_DNA"/>
</dbReference>
<dbReference type="RefSeq" id="WP_188800816.1">
    <property type="nucleotide sequence ID" value="NZ_BMOK01000001.1"/>
</dbReference>
<evidence type="ECO:0000256" key="5">
    <source>
        <dbReference type="ARBA" id="ARBA00022960"/>
    </source>
</evidence>
<sequence length="171" mass="19384">MKQLKLFIILFLLFLTQGTILTRLPFGTIWKPVQIVPDFLFVALLMVSFFAGSKLGMRYAVFFGLLTDLIYTSVIGVYAFSMTLAVYLVSSAARWLNLNTATVMLLTGLGVCLLQAEVYVIYLTIGLTAQQPLDFLRWRLPATFLLNAVFALAIYHPFHRFLRSMAELDEK</sequence>
<dbReference type="AlphaFoldDB" id="A0A917VZ12"/>
<dbReference type="GO" id="GO:0005886">
    <property type="term" value="C:plasma membrane"/>
    <property type="evidence" value="ECO:0007669"/>
    <property type="project" value="UniProtKB-SubCell"/>
</dbReference>
<feature type="transmembrane region" description="Helical" evidence="8">
    <location>
        <begin position="59"/>
        <end position="89"/>
    </location>
</feature>
<evidence type="ECO:0000256" key="2">
    <source>
        <dbReference type="ARBA" id="ARBA00007776"/>
    </source>
</evidence>
<evidence type="ECO:0000313" key="9">
    <source>
        <dbReference type="EMBL" id="GGL41249.1"/>
    </source>
</evidence>
<dbReference type="GO" id="GO:0008360">
    <property type="term" value="P:regulation of cell shape"/>
    <property type="evidence" value="ECO:0007669"/>
    <property type="project" value="UniProtKB-KW"/>
</dbReference>
<protein>
    <recommendedName>
        <fullName evidence="11">Rod shape-determining protein MreD</fullName>
    </recommendedName>
</protein>
<organism evidence="9 10">
    <name type="scientific">Sporolactobacillus putidus</name>
    <dbReference type="NCBI Taxonomy" id="492735"/>
    <lineage>
        <taxon>Bacteria</taxon>
        <taxon>Bacillati</taxon>
        <taxon>Bacillota</taxon>
        <taxon>Bacilli</taxon>
        <taxon>Bacillales</taxon>
        <taxon>Sporolactobacillaceae</taxon>
        <taxon>Sporolactobacillus</taxon>
    </lineage>
</organism>
<evidence type="ECO:0000256" key="7">
    <source>
        <dbReference type="ARBA" id="ARBA00023136"/>
    </source>
</evidence>
<keyword evidence="6 8" id="KW-1133">Transmembrane helix</keyword>
<accession>A0A917VZ12</accession>
<keyword evidence="5" id="KW-0133">Cell shape</keyword>
<feature type="transmembrane region" description="Helical" evidence="8">
    <location>
        <begin position="140"/>
        <end position="158"/>
    </location>
</feature>
<comment type="similarity">
    <text evidence="2">Belongs to the MreD family.</text>
</comment>
<keyword evidence="10" id="KW-1185">Reference proteome</keyword>
<keyword evidence="7 8" id="KW-0472">Membrane</keyword>
<feature type="transmembrane region" description="Helical" evidence="8">
    <location>
        <begin position="34"/>
        <end position="52"/>
    </location>
</feature>
<evidence type="ECO:0000256" key="1">
    <source>
        <dbReference type="ARBA" id="ARBA00004651"/>
    </source>
</evidence>
<evidence type="ECO:0000256" key="4">
    <source>
        <dbReference type="ARBA" id="ARBA00022692"/>
    </source>
</evidence>
<keyword evidence="3" id="KW-1003">Cell membrane</keyword>
<name>A0A917VZ12_9BACL</name>
<comment type="caution">
    <text evidence="9">The sequence shown here is derived from an EMBL/GenBank/DDBJ whole genome shotgun (WGS) entry which is preliminary data.</text>
</comment>
<evidence type="ECO:0008006" key="11">
    <source>
        <dbReference type="Google" id="ProtNLM"/>
    </source>
</evidence>
<dbReference type="NCBIfam" id="TIGR03426">
    <property type="entry name" value="shape_MreD"/>
    <property type="match status" value="1"/>
</dbReference>
<gene>
    <name evidence="9" type="ORF">GCM10007968_01400</name>
</gene>